<feature type="region of interest" description="Disordered" evidence="1">
    <location>
        <begin position="1"/>
        <end position="45"/>
    </location>
</feature>
<proteinExistence type="predicted"/>
<comment type="caution">
    <text evidence="2">The sequence shown here is derived from an EMBL/GenBank/DDBJ whole genome shotgun (WGS) entry which is preliminary data.</text>
</comment>
<gene>
    <name evidence="2" type="ORF">GND62_004427</name>
</gene>
<organism evidence="2">
    <name type="scientific">Salmonella enterica subsp. enterica serovar Javiana</name>
    <dbReference type="NCBI Taxonomy" id="363569"/>
    <lineage>
        <taxon>Bacteria</taxon>
        <taxon>Pseudomonadati</taxon>
        <taxon>Pseudomonadota</taxon>
        <taxon>Gammaproteobacteria</taxon>
        <taxon>Enterobacterales</taxon>
        <taxon>Enterobacteriaceae</taxon>
        <taxon>Salmonella</taxon>
    </lineage>
</organism>
<protein>
    <submittedName>
        <fullName evidence="2">Uncharacterized protein</fullName>
    </submittedName>
</protein>
<dbReference type="EMBL" id="DAASVX010000026">
    <property type="protein sequence ID" value="HAE7249818.1"/>
    <property type="molecule type" value="Genomic_DNA"/>
</dbReference>
<name>A0A736CJ46_SALET</name>
<evidence type="ECO:0000256" key="1">
    <source>
        <dbReference type="SAM" id="MobiDB-lite"/>
    </source>
</evidence>
<reference evidence="2" key="1">
    <citation type="journal article" date="2018" name="Genome Biol.">
        <title>SKESA: strategic k-mer extension for scrupulous assemblies.</title>
        <authorList>
            <person name="Souvorov A."/>
            <person name="Agarwala R."/>
            <person name="Lipman D.J."/>
        </authorList>
    </citation>
    <scope>NUCLEOTIDE SEQUENCE</scope>
    <source>
        <strain evidence="2">NCTR-RN482</strain>
    </source>
</reference>
<reference evidence="2" key="2">
    <citation type="submission" date="2018-07" db="EMBL/GenBank/DDBJ databases">
        <authorList>
            <consortium name="NCBI Pathogen Detection Project"/>
        </authorList>
    </citation>
    <scope>NUCLEOTIDE SEQUENCE</scope>
    <source>
        <strain evidence="2">NCTR-RN482</strain>
    </source>
</reference>
<accession>A0A736CJ46</accession>
<sequence length="45" mass="4615">MVGRMGEPKGSPVGDPVTPTLYVSSPNPIGVGGGDKQNNHRRASP</sequence>
<dbReference type="AlphaFoldDB" id="A0A736CJ46"/>
<evidence type="ECO:0000313" key="2">
    <source>
        <dbReference type="EMBL" id="HAE7249818.1"/>
    </source>
</evidence>